<dbReference type="AlphaFoldDB" id="A0A512IFX4"/>
<dbReference type="Pfam" id="PF13532">
    <property type="entry name" value="2OG-FeII_Oxy_2"/>
    <property type="match status" value="1"/>
</dbReference>
<dbReference type="EMBL" id="BJZS01000091">
    <property type="protein sequence ID" value="GEO96613.1"/>
    <property type="molecule type" value="Genomic_DNA"/>
</dbReference>
<dbReference type="PANTHER" id="PTHR16557">
    <property type="entry name" value="ALKYLATED DNA REPAIR PROTEIN ALKB-RELATED"/>
    <property type="match status" value="1"/>
</dbReference>
<comment type="caution">
    <text evidence="7">The sequence shown here is derived from an EMBL/GenBank/DDBJ whole genome shotgun (WGS) entry which is preliminary data.</text>
</comment>
<dbReference type="PANTHER" id="PTHR16557:SF2">
    <property type="entry name" value="NUCLEIC ACID DIOXYGENASE ALKBH1"/>
    <property type="match status" value="1"/>
</dbReference>
<evidence type="ECO:0000313" key="8">
    <source>
        <dbReference type="Proteomes" id="UP000321103"/>
    </source>
</evidence>
<proteinExistence type="predicted"/>
<evidence type="ECO:0000313" key="7">
    <source>
        <dbReference type="EMBL" id="GEO96613.1"/>
    </source>
</evidence>
<evidence type="ECO:0000256" key="5">
    <source>
        <dbReference type="PIRSR" id="PIRSR604574-2"/>
    </source>
</evidence>
<keyword evidence="3" id="KW-0560">Oxidoreductase</keyword>
<dbReference type="Proteomes" id="UP000321103">
    <property type="component" value="Unassembled WGS sequence"/>
</dbReference>
<dbReference type="GO" id="GO:0005737">
    <property type="term" value="C:cytoplasm"/>
    <property type="evidence" value="ECO:0007669"/>
    <property type="project" value="TreeGrafter"/>
</dbReference>
<feature type="binding site" evidence="5">
    <location>
        <position position="196"/>
    </location>
    <ligand>
        <name>Fe cation</name>
        <dbReference type="ChEBI" id="CHEBI:24875"/>
        <note>catalytic</note>
    </ligand>
</feature>
<dbReference type="InterPro" id="IPR005123">
    <property type="entry name" value="Oxoglu/Fe-dep_dioxygenase_dom"/>
</dbReference>
<keyword evidence="1 5" id="KW-0479">Metal-binding</keyword>
<reference evidence="7 8" key="1">
    <citation type="submission" date="2019-07" db="EMBL/GenBank/DDBJ databases">
        <title>Whole genome shotgun sequence of Kocuria turfanensis NBRC 107627.</title>
        <authorList>
            <person name="Hosoyama A."/>
            <person name="Uohara A."/>
            <person name="Ohji S."/>
            <person name="Ichikawa N."/>
        </authorList>
    </citation>
    <scope>NUCLEOTIDE SEQUENCE [LARGE SCALE GENOMIC DNA]</scope>
    <source>
        <strain evidence="7 8">NBRC 107627</strain>
    </source>
</reference>
<keyword evidence="8" id="KW-1185">Reference proteome</keyword>
<dbReference type="InterPro" id="IPR004574">
    <property type="entry name" value="Alkb"/>
</dbReference>
<name>A0A512IFX4_9MICC</name>
<evidence type="ECO:0000256" key="3">
    <source>
        <dbReference type="ARBA" id="ARBA00023002"/>
    </source>
</evidence>
<keyword evidence="4 5" id="KW-0408">Iron</keyword>
<dbReference type="RefSeq" id="WP_062736220.1">
    <property type="nucleotide sequence ID" value="NZ_BJZS01000091.1"/>
</dbReference>
<organism evidence="7 8">
    <name type="scientific">Kocuria turfanensis</name>
    <dbReference type="NCBI Taxonomy" id="388357"/>
    <lineage>
        <taxon>Bacteria</taxon>
        <taxon>Bacillati</taxon>
        <taxon>Actinomycetota</taxon>
        <taxon>Actinomycetes</taxon>
        <taxon>Micrococcales</taxon>
        <taxon>Micrococcaceae</taxon>
        <taxon>Kocuria</taxon>
    </lineage>
</organism>
<feature type="binding site" evidence="5">
    <location>
        <position position="140"/>
    </location>
    <ligand>
        <name>Fe cation</name>
        <dbReference type="ChEBI" id="CHEBI:24875"/>
        <note>catalytic</note>
    </ligand>
</feature>
<dbReference type="GO" id="GO:0008198">
    <property type="term" value="F:ferrous iron binding"/>
    <property type="evidence" value="ECO:0007669"/>
    <property type="project" value="TreeGrafter"/>
</dbReference>
<protein>
    <submittedName>
        <fullName evidence="7">Alkylated DNA repair protein</fullName>
    </submittedName>
</protein>
<dbReference type="GO" id="GO:0035515">
    <property type="term" value="F:oxidative RNA demethylase activity"/>
    <property type="evidence" value="ECO:0007669"/>
    <property type="project" value="TreeGrafter"/>
</dbReference>
<evidence type="ECO:0000259" key="6">
    <source>
        <dbReference type="PROSITE" id="PS51471"/>
    </source>
</evidence>
<gene>
    <name evidence="7" type="primary">alkB</name>
    <name evidence="7" type="ORF">KTU01_27360</name>
</gene>
<dbReference type="GO" id="GO:0035516">
    <property type="term" value="F:broad specificity oxidative DNA demethylase activity"/>
    <property type="evidence" value="ECO:0007669"/>
    <property type="project" value="TreeGrafter"/>
</dbReference>
<evidence type="ECO:0000256" key="2">
    <source>
        <dbReference type="ARBA" id="ARBA00022964"/>
    </source>
</evidence>
<feature type="binding site" evidence="5">
    <location>
        <position position="142"/>
    </location>
    <ligand>
        <name>Fe cation</name>
        <dbReference type="ChEBI" id="CHEBI:24875"/>
        <note>catalytic</note>
    </ligand>
</feature>
<sequence>MTDPSTPFGVPELFELPRERAEIAPGAVHVPGWLDLAQQRELVLRCREWATGPVPLRHVVLPGGGRMSVRSTTLGWDWAPYRYLRTGEHKRAPDMPGWLAELGRRAVAEACGEDSAEARDYLPDTALLNFYDASARMGMHQDRDEFSAAPIVSLSLGDACVFRFGNTQTRAAPYQDVELRSGDLFVFGGPSRYAFHGVPRILPGTAAPELGMKGGRLNLTLRMTGRAAPGR</sequence>
<dbReference type="InterPro" id="IPR027450">
    <property type="entry name" value="AlkB-like"/>
</dbReference>
<dbReference type="Gene3D" id="2.60.120.590">
    <property type="entry name" value="Alpha-ketoglutarate-dependent dioxygenase AlkB-like"/>
    <property type="match status" value="1"/>
</dbReference>
<dbReference type="STRING" id="388357.GCA_001580365_02745"/>
<accession>A0A512IFX4</accession>
<feature type="domain" description="Fe2OG dioxygenase" evidence="6">
    <location>
        <begin position="122"/>
        <end position="225"/>
    </location>
</feature>
<dbReference type="PROSITE" id="PS51471">
    <property type="entry name" value="FE2OG_OXY"/>
    <property type="match status" value="1"/>
</dbReference>
<dbReference type="GO" id="GO:0035513">
    <property type="term" value="P:oxidative RNA demethylation"/>
    <property type="evidence" value="ECO:0007669"/>
    <property type="project" value="TreeGrafter"/>
</dbReference>
<keyword evidence="2" id="KW-0223">Dioxygenase</keyword>
<dbReference type="SUPFAM" id="SSF51197">
    <property type="entry name" value="Clavaminate synthase-like"/>
    <property type="match status" value="1"/>
</dbReference>
<dbReference type="InterPro" id="IPR037151">
    <property type="entry name" value="AlkB-like_sf"/>
</dbReference>
<evidence type="ECO:0000256" key="4">
    <source>
        <dbReference type="ARBA" id="ARBA00023004"/>
    </source>
</evidence>
<evidence type="ECO:0000256" key="1">
    <source>
        <dbReference type="ARBA" id="ARBA00022723"/>
    </source>
</evidence>
<comment type="cofactor">
    <cofactor evidence="5">
        <name>Fe(2+)</name>
        <dbReference type="ChEBI" id="CHEBI:29033"/>
    </cofactor>
    <text evidence="5">Binds 1 Fe(2+) ion per subunit.</text>
</comment>